<dbReference type="Proteomes" id="UP000885648">
    <property type="component" value="Unassembled WGS sequence"/>
</dbReference>
<evidence type="ECO:0000313" key="1">
    <source>
        <dbReference type="EMBL" id="HDS62772.1"/>
    </source>
</evidence>
<reference evidence="1" key="1">
    <citation type="journal article" date="2020" name="mSystems">
        <title>Genome- and Community-Level Interaction Insights into Carbon Utilization and Element Cycling Functions of Hydrothermarchaeota in Hydrothermal Sediment.</title>
        <authorList>
            <person name="Zhou Z."/>
            <person name="Liu Y."/>
            <person name="Xu W."/>
            <person name="Pan J."/>
            <person name="Luo Z.H."/>
            <person name="Li M."/>
        </authorList>
    </citation>
    <scope>NUCLEOTIDE SEQUENCE</scope>
    <source>
        <strain evidence="1">SpSt-1183</strain>
    </source>
</reference>
<organism evidence="1">
    <name type="scientific">Methanofollis liminatans</name>
    <dbReference type="NCBI Taxonomy" id="2201"/>
    <lineage>
        <taxon>Archaea</taxon>
        <taxon>Methanobacteriati</taxon>
        <taxon>Methanobacteriota</taxon>
        <taxon>Stenosarchaea group</taxon>
        <taxon>Methanomicrobia</taxon>
        <taxon>Methanomicrobiales</taxon>
        <taxon>Methanomicrobiaceae</taxon>
        <taxon>Methanofollis</taxon>
    </lineage>
</organism>
<comment type="caution">
    <text evidence="1">The sequence shown here is derived from an EMBL/GenBank/DDBJ whole genome shotgun (WGS) entry which is preliminary data.</text>
</comment>
<gene>
    <name evidence="1" type="ORF">ENN52_01300</name>
</gene>
<dbReference type="AlphaFoldDB" id="A0A831LPZ4"/>
<name>A0A831LPZ4_9EURY</name>
<evidence type="ECO:0008006" key="2">
    <source>
        <dbReference type="Google" id="ProtNLM"/>
    </source>
</evidence>
<dbReference type="EMBL" id="DSBY01000059">
    <property type="protein sequence ID" value="HDS62772.1"/>
    <property type="molecule type" value="Genomic_DNA"/>
</dbReference>
<accession>A0A831LPZ4</accession>
<proteinExistence type="predicted"/>
<protein>
    <recommendedName>
        <fullName evidence="2">L-2-amino-thiazoline-4-carboxylic acid hydrolase</fullName>
    </recommendedName>
</protein>
<sequence>MTKIEQIPAELRWSIATRAATAMPFAYHRAVVERYGDGFEESVQAIWREAGKEQGALARGFAMPLKNAADVAEAYSTISTLLLGPELQGEVKVAKDRDCAEIVVTSCPMCSRAAEMGMDSRATCASCRAYGGAAVGSLNPEYGVAYRSGMCVGDEECRIRIEPKA</sequence>